<reference evidence="2" key="1">
    <citation type="submission" date="2020-07" db="EMBL/GenBank/DDBJ databases">
        <title>Huge and variable diversity of episymbiotic CPR bacteria and DPANN archaea in groundwater ecosystems.</title>
        <authorList>
            <person name="He C.Y."/>
            <person name="Keren R."/>
            <person name="Whittaker M."/>
            <person name="Farag I.F."/>
            <person name="Doudna J."/>
            <person name="Cate J.H.D."/>
            <person name="Banfield J.F."/>
        </authorList>
    </citation>
    <scope>NUCLEOTIDE SEQUENCE</scope>
    <source>
        <strain evidence="2">NC_groundwater_1813_Pr3_B-0.1um_71_17</strain>
    </source>
</reference>
<evidence type="ECO:0000256" key="1">
    <source>
        <dbReference type="SAM" id="MobiDB-lite"/>
    </source>
</evidence>
<comment type="caution">
    <text evidence="2">The sequence shown here is derived from an EMBL/GenBank/DDBJ whole genome shotgun (WGS) entry which is preliminary data.</text>
</comment>
<dbReference type="EMBL" id="JACRIW010000077">
    <property type="protein sequence ID" value="MBI5169972.1"/>
    <property type="molecule type" value="Genomic_DNA"/>
</dbReference>
<organism evidence="2 3">
    <name type="scientific">Eiseniibacteriota bacterium</name>
    <dbReference type="NCBI Taxonomy" id="2212470"/>
    <lineage>
        <taxon>Bacteria</taxon>
        <taxon>Candidatus Eiseniibacteriota</taxon>
    </lineage>
</organism>
<dbReference type="AlphaFoldDB" id="A0A933SD76"/>
<name>A0A933SD76_UNCEI</name>
<accession>A0A933SD76</accession>
<feature type="region of interest" description="Disordered" evidence="1">
    <location>
        <begin position="73"/>
        <end position="99"/>
    </location>
</feature>
<evidence type="ECO:0000313" key="2">
    <source>
        <dbReference type="EMBL" id="MBI5169972.1"/>
    </source>
</evidence>
<sequence>MPVLRWKNFEDMERWRWAQPGDPENWPRFCGIMAFAGAVVRVHRPPGAHRFRTIEEMQEFQAGWRIELIGQGKDLPPARRGDGLVADAPRTPFGKMPSS</sequence>
<protein>
    <submittedName>
        <fullName evidence="2">Uncharacterized protein</fullName>
    </submittedName>
</protein>
<dbReference type="Proteomes" id="UP000696931">
    <property type="component" value="Unassembled WGS sequence"/>
</dbReference>
<evidence type="ECO:0000313" key="3">
    <source>
        <dbReference type="Proteomes" id="UP000696931"/>
    </source>
</evidence>
<gene>
    <name evidence="2" type="ORF">HZA61_10825</name>
</gene>
<proteinExistence type="predicted"/>